<protein>
    <recommendedName>
        <fullName evidence="1">Knr4/Smi1-like domain-containing protein</fullName>
    </recommendedName>
</protein>
<dbReference type="InterPro" id="IPR018958">
    <property type="entry name" value="Knr4/Smi1-like_dom"/>
</dbReference>
<accession>A0ABQ4LKP4</accession>
<dbReference type="SUPFAM" id="SSF160631">
    <property type="entry name" value="SMI1/KNR4-like"/>
    <property type="match status" value="1"/>
</dbReference>
<dbReference type="SMART" id="SM00860">
    <property type="entry name" value="SMI1_KNR4"/>
    <property type="match status" value="1"/>
</dbReference>
<gene>
    <name evidence="2" type="primary">yokH</name>
    <name evidence="2" type="ORF">J21TS7_52180</name>
</gene>
<reference evidence="2 3" key="1">
    <citation type="submission" date="2021-03" db="EMBL/GenBank/DDBJ databases">
        <title>Antimicrobial resistance genes in bacteria isolated from Japanese honey, and their potential for conferring macrolide and lincosamide resistance in the American foulbrood pathogen Paenibacillus larvae.</title>
        <authorList>
            <person name="Okamoto M."/>
            <person name="Kumagai M."/>
            <person name="Kanamori H."/>
            <person name="Takamatsu D."/>
        </authorList>
    </citation>
    <scope>NUCLEOTIDE SEQUENCE [LARGE SCALE GENOMIC DNA]</scope>
    <source>
        <strain evidence="2 3">J21TS7</strain>
    </source>
</reference>
<name>A0ABQ4LKP4_9BACL</name>
<organism evidence="2 3">
    <name type="scientific">Paenibacillus cineris</name>
    <dbReference type="NCBI Taxonomy" id="237530"/>
    <lineage>
        <taxon>Bacteria</taxon>
        <taxon>Bacillati</taxon>
        <taxon>Bacillota</taxon>
        <taxon>Bacilli</taxon>
        <taxon>Bacillales</taxon>
        <taxon>Paenibacillaceae</taxon>
        <taxon>Paenibacillus</taxon>
    </lineage>
</organism>
<proteinExistence type="predicted"/>
<dbReference type="RefSeq" id="WP_212985398.1">
    <property type="nucleotide sequence ID" value="NZ_BORU01000003.1"/>
</dbReference>
<feature type="domain" description="Knr4/Smi1-like" evidence="1">
    <location>
        <begin position="41"/>
        <end position="159"/>
    </location>
</feature>
<dbReference type="Gene3D" id="3.40.1580.10">
    <property type="entry name" value="SMI1/KNR4-like"/>
    <property type="match status" value="1"/>
</dbReference>
<evidence type="ECO:0000259" key="1">
    <source>
        <dbReference type="SMART" id="SM00860"/>
    </source>
</evidence>
<keyword evidence="3" id="KW-1185">Reference proteome</keyword>
<dbReference type="InterPro" id="IPR037883">
    <property type="entry name" value="Knr4/Smi1-like_sf"/>
</dbReference>
<dbReference type="EMBL" id="BORU01000003">
    <property type="protein sequence ID" value="GIO56900.1"/>
    <property type="molecule type" value="Genomic_DNA"/>
</dbReference>
<dbReference type="Pfam" id="PF09346">
    <property type="entry name" value="SMI1_KNR4"/>
    <property type="match status" value="1"/>
</dbReference>
<evidence type="ECO:0000313" key="2">
    <source>
        <dbReference type="EMBL" id="GIO56900.1"/>
    </source>
</evidence>
<evidence type="ECO:0000313" key="3">
    <source>
        <dbReference type="Proteomes" id="UP000676601"/>
    </source>
</evidence>
<sequence>MENLVERVLHRFKSRLDDSNKILIQRSLGYSAWCHCEFYQPATMNEVNEFQENTGFYIPGDHKDFFKIHNGARLFVNSEVFDDPSWNIFSLEEIASGIEDYSIPSHQYPMAKYDDVLICIDSYSFKEQKREYLCVRSIYTPPDHDGEMLNLSFELFLDRLIVSQGDHFWDWPKITSKIFYRNNK</sequence>
<comment type="caution">
    <text evidence="2">The sequence shown here is derived from an EMBL/GenBank/DDBJ whole genome shotgun (WGS) entry which is preliminary data.</text>
</comment>
<dbReference type="Proteomes" id="UP000676601">
    <property type="component" value="Unassembled WGS sequence"/>
</dbReference>